<dbReference type="OrthoDB" id="8898599at2759"/>
<feature type="domain" description="Prolyl 4-hydroxylase N-terminal" evidence="2">
    <location>
        <begin position="26"/>
        <end position="158"/>
    </location>
</feature>
<dbReference type="InterPro" id="IPR013547">
    <property type="entry name" value="P4H_N"/>
</dbReference>
<dbReference type="KEGG" id="char:122128511"/>
<reference evidence="4" key="1">
    <citation type="submission" date="2025-08" db="UniProtKB">
        <authorList>
            <consortium name="RefSeq"/>
        </authorList>
    </citation>
    <scope>IDENTIFICATION</scope>
</reference>
<name>A0A8M1KPC3_CLUHA</name>
<accession>A0A8M1KPC3</accession>
<evidence type="ECO:0000259" key="2">
    <source>
        <dbReference type="Pfam" id="PF08336"/>
    </source>
</evidence>
<dbReference type="GO" id="GO:0004656">
    <property type="term" value="F:procollagen-proline 4-dioxygenase activity"/>
    <property type="evidence" value="ECO:0007669"/>
    <property type="project" value="InterPro"/>
</dbReference>
<keyword evidence="3" id="KW-1185">Reference proteome</keyword>
<dbReference type="AlphaFoldDB" id="A0A8M1KPC3"/>
<dbReference type="GeneID" id="122128511"/>
<evidence type="ECO:0000313" key="3">
    <source>
        <dbReference type="Proteomes" id="UP000515152"/>
    </source>
</evidence>
<proteinExistence type="predicted"/>
<gene>
    <name evidence="4" type="primary">LOC122128511</name>
</gene>
<dbReference type="RefSeq" id="XP_042564455.1">
    <property type="nucleotide sequence ID" value="XM_042708521.1"/>
</dbReference>
<feature type="chain" id="PRO_5035423408" evidence="1">
    <location>
        <begin position="18"/>
        <end position="366"/>
    </location>
</feature>
<evidence type="ECO:0000256" key="1">
    <source>
        <dbReference type="SAM" id="SignalP"/>
    </source>
</evidence>
<keyword evidence="1" id="KW-0732">Signal</keyword>
<evidence type="ECO:0000313" key="4">
    <source>
        <dbReference type="RefSeq" id="XP_042564455.1"/>
    </source>
</evidence>
<dbReference type="Proteomes" id="UP000515152">
    <property type="component" value="Chromosome 8"/>
</dbReference>
<sequence>MRVNRLVLVVLIHWAVGAEHGELYSSTDQLIELLQVGKDLVRNLTAYITAEEAILKTLKRVHLEVSEVTACVGPLGPLGPLEELEEHVSNPLTAYKLVRTLRATWRMMEESVEKSPLPEFLAVVKLKSQALPTDRDVDGIALGLIRLQDTYQLPPQSILGRDRHPGLVGTGSLDPNETFHIAMVAYKNHKYPLYLSWMSETLRQLDLGVDVSPAPFLSQMGNMPVALSFTQQLLKQDPSDMQAVLQQMHYSSLQPSVLQGFETQTLDFNMDSLIPRNLFNRTYEALCRGQGITMPPERQKRLLCRYGHGGGSVRLLYAPIKEQDEWDNPPIVRYLNLISDQEIDIIKRLSRPKVIEECCHCYCCET</sequence>
<feature type="signal peptide" evidence="1">
    <location>
        <begin position="1"/>
        <end position="17"/>
    </location>
</feature>
<organism evidence="3 4">
    <name type="scientific">Clupea harengus</name>
    <name type="common">Atlantic herring</name>
    <dbReference type="NCBI Taxonomy" id="7950"/>
    <lineage>
        <taxon>Eukaryota</taxon>
        <taxon>Metazoa</taxon>
        <taxon>Chordata</taxon>
        <taxon>Craniata</taxon>
        <taxon>Vertebrata</taxon>
        <taxon>Euteleostomi</taxon>
        <taxon>Actinopterygii</taxon>
        <taxon>Neopterygii</taxon>
        <taxon>Teleostei</taxon>
        <taxon>Clupei</taxon>
        <taxon>Clupeiformes</taxon>
        <taxon>Clupeoidei</taxon>
        <taxon>Clupeidae</taxon>
        <taxon>Clupea</taxon>
    </lineage>
</organism>
<dbReference type="GO" id="GO:0005783">
    <property type="term" value="C:endoplasmic reticulum"/>
    <property type="evidence" value="ECO:0007669"/>
    <property type="project" value="InterPro"/>
</dbReference>
<dbReference type="Pfam" id="PF08336">
    <property type="entry name" value="P4Ha_N"/>
    <property type="match status" value="1"/>
</dbReference>
<protein>
    <submittedName>
        <fullName evidence="4">Prolyl 4-hydroxylase subunit alpha-2-like</fullName>
    </submittedName>
</protein>